<proteinExistence type="predicted"/>
<evidence type="ECO:0000313" key="3">
    <source>
        <dbReference type="Proteomes" id="UP001141806"/>
    </source>
</evidence>
<sequence>MKLQSSIFDPLSVELKLRIRLSPPLLVTKDADSTIPSNGLPIGVADGVELEFHLPVKEPSSSSNKESDHSGVLRTLSMAESIGSVASKKALFELHNFVVGKHPEFDFSDFIVDFNALTPLTPDEDDGFLAPTDGGSNMEVDTSEAVDRVGDDI</sequence>
<dbReference type="Proteomes" id="UP001141806">
    <property type="component" value="Unassembled WGS sequence"/>
</dbReference>
<organism evidence="2 3">
    <name type="scientific">Protea cynaroides</name>
    <dbReference type="NCBI Taxonomy" id="273540"/>
    <lineage>
        <taxon>Eukaryota</taxon>
        <taxon>Viridiplantae</taxon>
        <taxon>Streptophyta</taxon>
        <taxon>Embryophyta</taxon>
        <taxon>Tracheophyta</taxon>
        <taxon>Spermatophyta</taxon>
        <taxon>Magnoliopsida</taxon>
        <taxon>Proteales</taxon>
        <taxon>Proteaceae</taxon>
        <taxon>Protea</taxon>
    </lineage>
</organism>
<name>A0A9Q0GYA4_9MAGN</name>
<dbReference type="EMBL" id="JAMYWD010000011">
    <property type="protein sequence ID" value="KAJ4954863.1"/>
    <property type="molecule type" value="Genomic_DNA"/>
</dbReference>
<evidence type="ECO:0000313" key="2">
    <source>
        <dbReference type="EMBL" id="KAJ4954863.1"/>
    </source>
</evidence>
<protein>
    <submittedName>
        <fullName evidence="2">Uncharacterized protein</fullName>
    </submittedName>
</protein>
<evidence type="ECO:0000256" key="1">
    <source>
        <dbReference type="SAM" id="MobiDB-lite"/>
    </source>
</evidence>
<keyword evidence="3" id="KW-1185">Reference proteome</keyword>
<gene>
    <name evidence="2" type="ORF">NE237_011646</name>
</gene>
<comment type="caution">
    <text evidence="2">The sequence shown here is derived from an EMBL/GenBank/DDBJ whole genome shotgun (WGS) entry which is preliminary data.</text>
</comment>
<feature type="region of interest" description="Disordered" evidence="1">
    <location>
        <begin position="129"/>
        <end position="153"/>
    </location>
</feature>
<dbReference type="AlphaFoldDB" id="A0A9Q0GYA4"/>
<accession>A0A9Q0GYA4</accession>
<reference evidence="2" key="1">
    <citation type="journal article" date="2023" name="Plant J.">
        <title>The genome of the king protea, Protea cynaroides.</title>
        <authorList>
            <person name="Chang J."/>
            <person name="Duong T.A."/>
            <person name="Schoeman C."/>
            <person name="Ma X."/>
            <person name="Roodt D."/>
            <person name="Barker N."/>
            <person name="Li Z."/>
            <person name="Van de Peer Y."/>
            <person name="Mizrachi E."/>
        </authorList>
    </citation>
    <scope>NUCLEOTIDE SEQUENCE</scope>
    <source>
        <tissue evidence="2">Young leaves</tissue>
    </source>
</reference>